<name>A0A9D3LJN6_ANGAN</name>
<evidence type="ECO:0000259" key="4">
    <source>
        <dbReference type="SMART" id="SM00043"/>
    </source>
</evidence>
<dbReference type="Gene3D" id="3.10.450.10">
    <property type="match status" value="1"/>
</dbReference>
<dbReference type="SMART" id="SM00043">
    <property type="entry name" value="CY"/>
    <property type="match status" value="1"/>
</dbReference>
<feature type="signal peptide" evidence="3">
    <location>
        <begin position="1"/>
        <end position="21"/>
    </location>
</feature>
<dbReference type="EMBL" id="JAFIRN010000018">
    <property type="protein sequence ID" value="KAG5831469.1"/>
    <property type="molecule type" value="Genomic_DNA"/>
</dbReference>
<dbReference type="GO" id="GO:0005737">
    <property type="term" value="C:cytoplasm"/>
    <property type="evidence" value="ECO:0007669"/>
    <property type="project" value="TreeGrafter"/>
</dbReference>
<comment type="caution">
    <text evidence="5">The sequence shown here is derived from an EMBL/GenBank/DDBJ whole genome shotgun (WGS) entry which is preliminary data.</text>
</comment>
<proteinExistence type="inferred from homology"/>
<dbReference type="AlphaFoldDB" id="A0A9D3LJN6"/>
<dbReference type="InterPro" id="IPR000010">
    <property type="entry name" value="Cystatin_dom"/>
</dbReference>
<dbReference type="GO" id="GO:0031982">
    <property type="term" value="C:vesicle"/>
    <property type="evidence" value="ECO:0007669"/>
    <property type="project" value="TreeGrafter"/>
</dbReference>
<keyword evidence="6" id="KW-1185">Reference proteome</keyword>
<dbReference type="PANTHER" id="PTHR46186:SF12">
    <property type="entry name" value="CYSTATIN C (AMYLOID ANGIOPATHY AND CEREBRAL HEMORRHAGE)-RELATED"/>
    <property type="match status" value="1"/>
</dbReference>
<accession>A0A9D3LJN6</accession>
<dbReference type="InterPro" id="IPR046350">
    <property type="entry name" value="Cystatin_sf"/>
</dbReference>
<dbReference type="PANTHER" id="PTHR46186">
    <property type="entry name" value="CYSTATIN"/>
    <property type="match status" value="1"/>
</dbReference>
<protein>
    <recommendedName>
        <fullName evidence="4">Cystatin domain-containing protein</fullName>
    </recommendedName>
</protein>
<sequence length="133" mass="14838">MSAIWKLTVPLLALFFAVASGLAIIGGPTNADPSEQEVKDALQYTVDHIIGWANTPFLRKLTRVGDIKQQVVVGMMYVLTVEMARTNCTKEEEETQCVVYTDPMIASPIRCNADVWKHPITEKYEMMKMACVA</sequence>
<evidence type="ECO:0000256" key="1">
    <source>
        <dbReference type="ARBA" id="ARBA00009403"/>
    </source>
</evidence>
<feature type="chain" id="PRO_5039434369" description="Cystatin domain-containing protein" evidence="3">
    <location>
        <begin position="22"/>
        <end position="133"/>
    </location>
</feature>
<dbReference type="Pfam" id="PF00031">
    <property type="entry name" value="Cystatin"/>
    <property type="match status" value="1"/>
</dbReference>
<evidence type="ECO:0000313" key="5">
    <source>
        <dbReference type="EMBL" id="KAG5831469.1"/>
    </source>
</evidence>
<evidence type="ECO:0000256" key="2">
    <source>
        <dbReference type="ARBA" id="ARBA00023157"/>
    </source>
</evidence>
<organism evidence="5 6">
    <name type="scientific">Anguilla anguilla</name>
    <name type="common">European freshwater eel</name>
    <name type="synonym">Muraena anguilla</name>
    <dbReference type="NCBI Taxonomy" id="7936"/>
    <lineage>
        <taxon>Eukaryota</taxon>
        <taxon>Metazoa</taxon>
        <taxon>Chordata</taxon>
        <taxon>Craniata</taxon>
        <taxon>Vertebrata</taxon>
        <taxon>Euteleostomi</taxon>
        <taxon>Actinopterygii</taxon>
        <taxon>Neopterygii</taxon>
        <taxon>Teleostei</taxon>
        <taxon>Anguilliformes</taxon>
        <taxon>Anguillidae</taxon>
        <taxon>Anguilla</taxon>
    </lineage>
</organism>
<dbReference type="SUPFAM" id="SSF54403">
    <property type="entry name" value="Cystatin/monellin"/>
    <property type="match status" value="1"/>
</dbReference>
<reference evidence="5" key="1">
    <citation type="submission" date="2021-01" db="EMBL/GenBank/DDBJ databases">
        <title>A chromosome-scale assembly of European eel, Anguilla anguilla.</title>
        <authorList>
            <person name="Henkel C."/>
            <person name="Jong-Raadsen S.A."/>
            <person name="Dufour S."/>
            <person name="Weltzien F.-A."/>
            <person name="Palstra A.P."/>
            <person name="Pelster B."/>
            <person name="Spaink H.P."/>
            <person name="Van Den Thillart G.E."/>
            <person name="Jansen H."/>
            <person name="Zahm M."/>
            <person name="Klopp C."/>
            <person name="Cedric C."/>
            <person name="Louis A."/>
            <person name="Berthelot C."/>
            <person name="Parey E."/>
            <person name="Roest Crollius H."/>
            <person name="Montfort J."/>
            <person name="Robinson-Rechavi M."/>
            <person name="Bucao C."/>
            <person name="Bouchez O."/>
            <person name="Gislard M."/>
            <person name="Lluch J."/>
            <person name="Milhes M."/>
            <person name="Lampietro C."/>
            <person name="Lopez Roques C."/>
            <person name="Donnadieu C."/>
            <person name="Braasch I."/>
            <person name="Desvignes T."/>
            <person name="Postlethwait J."/>
            <person name="Bobe J."/>
            <person name="Guiguen Y."/>
            <person name="Dirks R."/>
        </authorList>
    </citation>
    <scope>NUCLEOTIDE SEQUENCE</scope>
    <source>
        <strain evidence="5">Tag_6206</strain>
        <tissue evidence="5">Liver</tissue>
    </source>
</reference>
<dbReference type="CDD" id="cd00042">
    <property type="entry name" value="CY"/>
    <property type="match status" value="1"/>
</dbReference>
<comment type="similarity">
    <text evidence="1">Belongs to the cystatin family.</text>
</comment>
<dbReference type="Proteomes" id="UP001044222">
    <property type="component" value="Chromosome 18"/>
</dbReference>
<dbReference type="FunFam" id="3.10.450.10:FF:000004">
    <property type="entry name" value="Cystatin C"/>
    <property type="match status" value="1"/>
</dbReference>
<dbReference type="GO" id="GO:0004869">
    <property type="term" value="F:cysteine-type endopeptidase inhibitor activity"/>
    <property type="evidence" value="ECO:0007669"/>
    <property type="project" value="InterPro"/>
</dbReference>
<evidence type="ECO:0000256" key="3">
    <source>
        <dbReference type="SAM" id="SignalP"/>
    </source>
</evidence>
<gene>
    <name evidence="5" type="ORF">ANANG_G00304040</name>
</gene>
<feature type="domain" description="Cystatin" evidence="4">
    <location>
        <begin position="23"/>
        <end position="132"/>
    </location>
</feature>
<dbReference type="GO" id="GO:0005615">
    <property type="term" value="C:extracellular space"/>
    <property type="evidence" value="ECO:0007669"/>
    <property type="project" value="TreeGrafter"/>
</dbReference>
<keyword evidence="2" id="KW-1015">Disulfide bond</keyword>
<keyword evidence="3" id="KW-0732">Signal</keyword>
<evidence type="ECO:0000313" key="6">
    <source>
        <dbReference type="Proteomes" id="UP001044222"/>
    </source>
</evidence>